<keyword evidence="3 6" id="KW-0812">Transmembrane</keyword>
<dbReference type="Proteomes" id="UP000624325">
    <property type="component" value="Unassembled WGS sequence"/>
</dbReference>
<dbReference type="EMBL" id="BONC01000008">
    <property type="protein sequence ID" value="GIF55627.1"/>
    <property type="molecule type" value="Genomic_DNA"/>
</dbReference>
<dbReference type="PANTHER" id="PTHR30086:SF20">
    <property type="entry name" value="ARGININE EXPORTER PROTEIN ARGO-RELATED"/>
    <property type="match status" value="1"/>
</dbReference>
<protein>
    <submittedName>
        <fullName evidence="7">Amino acid transporter</fullName>
    </submittedName>
</protein>
<evidence type="ECO:0000256" key="5">
    <source>
        <dbReference type="ARBA" id="ARBA00023136"/>
    </source>
</evidence>
<feature type="transmembrane region" description="Helical" evidence="6">
    <location>
        <begin position="48"/>
        <end position="75"/>
    </location>
</feature>
<feature type="transmembrane region" description="Helical" evidence="6">
    <location>
        <begin position="81"/>
        <end position="102"/>
    </location>
</feature>
<keyword evidence="8" id="KW-1185">Reference proteome</keyword>
<evidence type="ECO:0000256" key="4">
    <source>
        <dbReference type="ARBA" id="ARBA00022989"/>
    </source>
</evidence>
<sequence>MRDGRQPGGMPTHLPVFVVTTFLLAMLPGAGQALMLRQTLDGGRRRAWASIGGTCTGLVIWTTAAAAGLSAVLLANPHAYAAVRIAGGALLAALGVSTLAGLRKPPGPAPAPSGSSYGRAYAAGLATNLGNPKAGVFAISLLPQFLTDDGPVLISSVGLGVLWAAVTGAWYVIFTWAVDRGRVLVSRPATHRRLQVVTGCTLLGIGAAVALGV</sequence>
<evidence type="ECO:0000256" key="6">
    <source>
        <dbReference type="SAM" id="Phobius"/>
    </source>
</evidence>
<dbReference type="Pfam" id="PF01810">
    <property type="entry name" value="LysE"/>
    <property type="match status" value="1"/>
</dbReference>
<feature type="transmembrane region" description="Helical" evidence="6">
    <location>
        <begin position="12"/>
        <end position="36"/>
    </location>
</feature>
<organism evidence="7 8">
    <name type="scientific">Asanoa iriomotensis</name>
    <dbReference type="NCBI Taxonomy" id="234613"/>
    <lineage>
        <taxon>Bacteria</taxon>
        <taxon>Bacillati</taxon>
        <taxon>Actinomycetota</taxon>
        <taxon>Actinomycetes</taxon>
        <taxon>Micromonosporales</taxon>
        <taxon>Micromonosporaceae</taxon>
        <taxon>Asanoa</taxon>
    </lineage>
</organism>
<feature type="transmembrane region" description="Helical" evidence="6">
    <location>
        <begin position="194"/>
        <end position="212"/>
    </location>
</feature>
<evidence type="ECO:0000313" key="8">
    <source>
        <dbReference type="Proteomes" id="UP000624325"/>
    </source>
</evidence>
<evidence type="ECO:0000256" key="1">
    <source>
        <dbReference type="ARBA" id="ARBA00004651"/>
    </source>
</evidence>
<evidence type="ECO:0000256" key="2">
    <source>
        <dbReference type="ARBA" id="ARBA00022475"/>
    </source>
</evidence>
<reference evidence="7 8" key="1">
    <citation type="submission" date="2021-01" db="EMBL/GenBank/DDBJ databases">
        <title>Whole genome shotgun sequence of Asanoa iriomotensis NBRC 100142.</title>
        <authorList>
            <person name="Komaki H."/>
            <person name="Tamura T."/>
        </authorList>
    </citation>
    <scope>NUCLEOTIDE SEQUENCE [LARGE SCALE GENOMIC DNA]</scope>
    <source>
        <strain evidence="7 8">NBRC 100142</strain>
    </source>
</reference>
<dbReference type="PANTHER" id="PTHR30086">
    <property type="entry name" value="ARGININE EXPORTER PROTEIN ARGO"/>
    <property type="match status" value="1"/>
</dbReference>
<keyword evidence="5 6" id="KW-0472">Membrane</keyword>
<evidence type="ECO:0000313" key="7">
    <source>
        <dbReference type="EMBL" id="GIF55627.1"/>
    </source>
</evidence>
<gene>
    <name evidence="7" type="ORF">Air01nite_17220</name>
</gene>
<evidence type="ECO:0000256" key="3">
    <source>
        <dbReference type="ARBA" id="ARBA00022692"/>
    </source>
</evidence>
<dbReference type="InterPro" id="IPR001123">
    <property type="entry name" value="LeuE-type"/>
</dbReference>
<keyword evidence="4 6" id="KW-1133">Transmembrane helix</keyword>
<accession>A0ABQ4BYP3</accession>
<name>A0ABQ4BYP3_9ACTN</name>
<feature type="transmembrane region" description="Helical" evidence="6">
    <location>
        <begin position="152"/>
        <end position="173"/>
    </location>
</feature>
<comment type="subcellular location">
    <subcellularLocation>
        <location evidence="1">Cell membrane</location>
        <topology evidence="1">Multi-pass membrane protein</topology>
    </subcellularLocation>
</comment>
<comment type="caution">
    <text evidence="7">The sequence shown here is derived from an EMBL/GenBank/DDBJ whole genome shotgun (WGS) entry which is preliminary data.</text>
</comment>
<keyword evidence="2" id="KW-1003">Cell membrane</keyword>
<proteinExistence type="predicted"/>